<evidence type="ECO:0000256" key="1">
    <source>
        <dbReference type="ARBA" id="ARBA00008007"/>
    </source>
</evidence>
<dbReference type="EMBL" id="MGHF01000001">
    <property type="protein sequence ID" value="OGM65295.1"/>
    <property type="molecule type" value="Genomic_DNA"/>
</dbReference>
<comment type="caution">
    <text evidence="3">The sequence shown here is derived from an EMBL/GenBank/DDBJ whole genome shotgun (WGS) entry which is preliminary data.</text>
</comment>
<feature type="domain" description="Double zinc ribbon" evidence="2">
    <location>
        <begin position="3"/>
        <end position="53"/>
    </location>
</feature>
<dbReference type="Gene3D" id="3.40.50.2020">
    <property type="match status" value="1"/>
</dbReference>
<protein>
    <recommendedName>
        <fullName evidence="2">Double zinc ribbon domain-containing protein</fullName>
    </recommendedName>
</protein>
<dbReference type="STRING" id="1802519.A2961_01670"/>
<evidence type="ECO:0000313" key="4">
    <source>
        <dbReference type="Proteomes" id="UP000177082"/>
    </source>
</evidence>
<dbReference type="Proteomes" id="UP000177082">
    <property type="component" value="Unassembled WGS sequence"/>
</dbReference>
<dbReference type="PANTHER" id="PTHR47505:SF1">
    <property type="entry name" value="DNA UTILIZATION PROTEIN YHGH"/>
    <property type="match status" value="1"/>
</dbReference>
<dbReference type="InterPro" id="IPR029057">
    <property type="entry name" value="PRTase-like"/>
</dbReference>
<name>A0A1F8BPK9_9BACT</name>
<accession>A0A1F8BPK9</accession>
<comment type="similarity">
    <text evidence="1">Belongs to the ComF/GntX family.</text>
</comment>
<evidence type="ECO:0000313" key="3">
    <source>
        <dbReference type="EMBL" id="OGM65295.1"/>
    </source>
</evidence>
<proteinExistence type="inferred from homology"/>
<dbReference type="PANTHER" id="PTHR47505">
    <property type="entry name" value="DNA UTILIZATION PROTEIN YHGH"/>
    <property type="match status" value="1"/>
</dbReference>
<organism evidence="3 4">
    <name type="scientific">Candidatus Woesebacteria bacterium RIFCSPLOWO2_01_FULL_39_21</name>
    <dbReference type="NCBI Taxonomy" id="1802519"/>
    <lineage>
        <taxon>Bacteria</taxon>
        <taxon>Candidatus Woeseibacteriota</taxon>
    </lineage>
</organism>
<dbReference type="InterPro" id="IPR000836">
    <property type="entry name" value="PRTase_dom"/>
</dbReference>
<evidence type="ECO:0000259" key="2">
    <source>
        <dbReference type="Pfam" id="PF18912"/>
    </source>
</evidence>
<dbReference type="InterPro" id="IPR044005">
    <property type="entry name" value="DZR_2"/>
</dbReference>
<dbReference type="SUPFAM" id="SSF53271">
    <property type="entry name" value="PRTase-like"/>
    <property type="match status" value="1"/>
</dbReference>
<dbReference type="Pfam" id="PF18912">
    <property type="entry name" value="DZR_2"/>
    <property type="match status" value="1"/>
</dbReference>
<reference evidence="3 4" key="1">
    <citation type="journal article" date="2016" name="Nat. Commun.">
        <title>Thousands of microbial genomes shed light on interconnected biogeochemical processes in an aquifer system.</title>
        <authorList>
            <person name="Anantharaman K."/>
            <person name="Brown C.T."/>
            <person name="Hug L.A."/>
            <person name="Sharon I."/>
            <person name="Castelle C.J."/>
            <person name="Probst A.J."/>
            <person name="Thomas B.C."/>
            <person name="Singh A."/>
            <person name="Wilkins M.J."/>
            <person name="Karaoz U."/>
            <person name="Brodie E.L."/>
            <person name="Williams K.H."/>
            <person name="Hubbard S.S."/>
            <person name="Banfield J.F."/>
        </authorList>
    </citation>
    <scope>NUCLEOTIDE SEQUENCE [LARGE SCALE GENOMIC DNA]</scope>
</reference>
<dbReference type="AlphaFoldDB" id="A0A1F8BPK9"/>
<gene>
    <name evidence="3" type="ORF">A2961_01670</name>
</gene>
<sequence>MDFLDLLFPKKCLECGRFGKYICKFCLTKVALSYSLCSGCGLPTRNGLTHTFCKDKIPLKALISIWKYEGVIRRAILKIKFNFASDIAKELALLTVERLKTNQLTVSQLSNCLLVPIPLHRRRQNWRGFNQAAELGKIVALKMDCRFEPDLLKRVIDTKHQTRLNRLERSVNIKDAFEIVSHQSLTTDYRLLIILFDDVYTTGSTMKEAARVLKKGGFKNIWGLTIAA</sequence>
<dbReference type="CDD" id="cd06223">
    <property type="entry name" value="PRTases_typeI"/>
    <property type="match status" value="1"/>
</dbReference>
<dbReference type="InterPro" id="IPR051910">
    <property type="entry name" value="ComF/GntX_DNA_util-trans"/>
</dbReference>